<comment type="caution">
    <text evidence="2">The sequence shown here is derived from an EMBL/GenBank/DDBJ whole genome shotgun (WGS) entry which is preliminary data.</text>
</comment>
<gene>
    <name evidence="2" type="ORF">BJY01DRAFT_248160</name>
</gene>
<feature type="transmembrane region" description="Helical" evidence="1">
    <location>
        <begin position="38"/>
        <end position="58"/>
    </location>
</feature>
<feature type="transmembrane region" description="Helical" evidence="1">
    <location>
        <begin position="160"/>
        <end position="179"/>
    </location>
</feature>
<feature type="transmembrane region" description="Helical" evidence="1">
    <location>
        <begin position="425"/>
        <end position="446"/>
    </location>
</feature>
<protein>
    <submittedName>
        <fullName evidence="2">Uncharacterized protein</fullName>
    </submittedName>
</protein>
<dbReference type="Proteomes" id="UP001610446">
    <property type="component" value="Unassembled WGS sequence"/>
</dbReference>
<sequence length="532" mass="60703">MTAPSIRQQWNTIPTLPVLGQVLLSSRLQILLTPGQVIIGYTGAAGIAVVLIIVHYFVAFQPMLDSFRDETNPGGVQTAPFKANPVDLMILTFFRRPFGGDPRRVRLKRRRWRALDTRLTKCILSMSDLQLATGLAILISGYTQLRCGIVSYHWRILGRVAWFSSLTHLSCLTFLRNYLYNHRAQRQWRLFFMLVLIVLLTANLVSMGGEQWFSGDAFEPATTDYAICFYPVKFTSEPEEAFWSMILLVSLIVFGFIFRIVKLHYSLALFVVKSLRQRTSQLARRLLWMLVDWKSLPGGPKRLAAVITYYPAMASFLSLRLVTDHFSSMFFEVYWLFISYLVGLLGLLVNLNILWQDPDLEYLYEGVIDNTWSFGQIVPILLLALPLVNVLESLYSGTTTTPANPTNWPPPKACPDKNYYEESTAMGAGTLHILICGLAISGFALLHQIGWARLAMPIFDLEYGLIAPPIGLWVVMLVSLLIDRVVWEPKIGVEKRWWRKKRRVILQTVNVVVVAGISTFLMFRLTLYIVWY</sequence>
<keyword evidence="1" id="KW-1133">Transmembrane helix</keyword>
<feature type="transmembrane region" description="Helical" evidence="1">
    <location>
        <begin position="191"/>
        <end position="209"/>
    </location>
</feature>
<keyword evidence="1" id="KW-0812">Transmembrane</keyword>
<keyword evidence="1" id="KW-0472">Membrane</keyword>
<organism evidence="2 3">
    <name type="scientific">Aspergillus pseudoustus</name>
    <dbReference type="NCBI Taxonomy" id="1810923"/>
    <lineage>
        <taxon>Eukaryota</taxon>
        <taxon>Fungi</taxon>
        <taxon>Dikarya</taxon>
        <taxon>Ascomycota</taxon>
        <taxon>Pezizomycotina</taxon>
        <taxon>Eurotiomycetes</taxon>
        <taxon>Eurotiomycetidae</taxon>
        <taxon>Eurotiales</taxon>
        <taxon>Aspergillaceae</taxon>
        <taxon>Aspergillus</taxon>
        <taxon>Aspergillus subgen. Nidulantes</taxon>
    </lineage>
</organism>
<evidence type="ECO:0000256" key="1">
    <source>
        <dbReference type="SAM" id="Phobius"/>
    </source>
</evidence>
<feature type="transmembrane region" description="Helical" evidence="1">
    <location>
        <begin position="466"/>
        <end position="487"/>
    </location>
</feature>
<dbReference type="EMBL" id="JBFXLU010000080">
    <property type="protein sequence ID" value="KAL2844542.1"/>
    <property type="molecule type" value="Genomic_DNA"/>
</dbReference>
<accession>A0ABR4JZY7</accession>
<name>A0ABR4JZY7_9EURO</name>
<evidence type="ECO:0000313" key="2">
    <source>
        <dbReference type="EMBL" id="KAL2844542.1"/>
    </source>
</evidence>
<keyword evidence="3" id="KW-1185">Reference proteome</keyword>
<dbReference type="PANTHER" id="PTHR37577">
    <property type="entry name" value="INTEGRAL MEMBRANE PROTEIN"/>
    <property type="match status" value="1"/>
</dbReference>
<feature type="transmembrane region" description="Helical" evidence="1">
    <location>
        <begin position="241"/>
        <end position="261"/>
    </location>
</feature>
<feature type="transmembrane region" description="Helical" evidence="1">
    <location>
        <begin position="508"/>
        <end position="531"/>
    </location>
</feature>
<dbReference type="InterPro" id="IPR053018">
    <property type="entry name" value="Elsinochrome_Biosynth-Asso"/>
</dbReference>
<feature type="transmembrane region" description="Helical" evidence="1">
    <location>
        <begin position="334"/>
        <end position="353"/>
    </location>
</feature>
<feature type="transmembrane region" description="Helical" evidence="1">
    <location>
        <begin position="373"/>
        <end position="391"/>
    </location>
</feature>
<dbReference type="PANTHER" id="PTHR37577:SF1">
    <property type="entry name" value="INTEGRAL MEMBRANE PROTEIN"/>
    <property type="match status" value="1"/>
</dbReference>
<reference evidence="2 3" key="1">
    <citation type="submission" date="2024-07" db="EMBL/GenBank/DDBJ databases">
        <title>Section-level genome sequencing and comparative genomics of Aspergillus sections Usti and Cavernicolus.</title>
        <authorList>
            <consortium name="Lawrence Berkeley National Laboratory"/>
            <person name="Nybo J.L."/>
            <person name="Vesth T.C."/>
            <person name="Theobald S."/>
            <person name="Frisvad J.C."/>
            <person name="Larsen T.O."/>
            <person name="Kjaerboelling I."/>
            <person name="Rothschild-Mancinelli K."/>
            <person name="Lyhne E.K."/>
            <person name="Kogle M.E."/>
            <person name="Barry K."/>
            <person name="Clum A."/>
            <person name="Na H."/>
            <person name="Ledsgaard L."/>
            <person name="Lin J."/>
            <person name="Lipzen A."/>
            <person name="Kuo A."/>
            <person name="Riley R."/>
            <person name="Mondo S."/>
            <person name="Labutti K."/>
            <person name="Haridas S."/>
            <person name="Pangalinan J."/>
            <person name="Salamov A.A."/>
            <person name="Simmons B.A."/>
            <person name="Magnuson J.K."/>
            <person name="Chen J."/>
            <person name="Drula E."/>
            <person name="Henrissat B."/>
            <person name="Wiebenga A."/>
            <person name="Lubbers R.J."/>
            <person name="Gomes A.C."/>
            <person name="Makela M.R."/>
            <person name="Stajich J."/>
            <person name="Grigoriev I.V."/>
            <person name="Mortensen U.H."/>
            <person name="De Vries R.P."/>
            <person name="Baker S.E."/>
            <person name="Andersen M.R."/>
        </authorList>
    </citation>
    <scope>NUCLEOTIDE SEQUENCE [LARGE SCALE GENOMIC DNA]</scope>
    <source>
        <strain evidence="2 3">CBS 123904</strain>
    </source>
</reference>
<evidence type="ECO:0000313" key="3">
    <source>
        <dbReference type="Proteomes" id="UP001610446"/>
    </source>
</evidence>
<proteinExistence type="predicted"/>